<dbReference type="Proteomes" id="UP000299102">
    <property type="component" value="Unassembled WGS sequence"/>
</dbReference>
<reference evidence="1 2" key="1">
    <citation type="journal article" date="2019" name="Commun. Biol.">
        <title>The bagworm genome reveals a unique fibroin gene that provides high tensile strength.</title>
        <authorList>
            <person name="Kono N."/>
            <person name="Nakamura H."/>
            <person name="Ohtoshi R."/>
            <person name="Tomita M."/>
            <person name="Numata K."/>
            <person name="Arakawa K."/>
        </authorList>
    </citation>
    <scope>NUCLEOTIDE SEQUENCE [LARGE SCALE GENOMIC DNA]</scope>
</reference>
<sequence>MVLTFKVRRGPTFTTYEPNQHNNDAPISVLSGPRAGTLARASSMPIRASVPGSLKLVNSRQRRYSTQDARAERSRFFSYLTKIARYPRTSL</sequence>
<evidence type="ECO:0000313" key="2">
    <source>
        <dbReference type="Proteomes" id="UP000299102"/>
    </source>
</evidence>
<protein>
    <submittedName>
        <fullName evidence="1">Uncharacterized protein</fullName>
    </submittedName>
</protein>
<organism evidence="1 2">
    <name type="scientific">Eumeta variegata</name>
    <name type="common">Bagworm moth</name>
    <name type="synonym">Eumeta japonica</name>
    <dbReference type="NCBI Taxonomy" id="151549"/>
    <lineage>
        <taxon>Eukaryota</taxon>
        <taxon>Metazoa</taxon>
        <taxon>Ecdysozoa</taxon>
        <taxon>Arthropoda</taxon>
        <taxon>Hexapoda</taxon>
        <taxon>Insecta</taxon>
        <taxon>Pterygota</taxon>
        <taxon>Neoptera</taxon>
        <taxon>Endopterygota</taxon>
        <taxon>Lepidoptera</taxon>
        <taxon>Glossata</taxon>
        <taxon>Ditrysia</taxon>
        <taxon>Tineoidea</taxon>
        <taxon>Psychidae</taxon>
        <taxon>Oiketicinae</taxon>
        <taxon>Eumeta</taxon>
    </lineage>
</organism>
<name>A0A4C1UPF4_EUMVA</name>
<proteinExistence type="predicted"/>
<evidence type="ECO:0000313" key="1">
    <source>
        <dbReference type="EMBL" id="GBP28351.1"/>
    </source>
</evidence>
<gene>
    <name evidence="1" type="ORF">EVAR_11814_1</name>
</gene>
<comment type="caution">
    <text evidence="1">The sequence shown here is derived from an EMBL/GenBank/DDBJ whole genome shotgun (WGS) entry which is preliminary data.</text>
</comment>
<keyword evidence="2" id="KW-1185">Reference proteome</keyword>
<accession>A0A4C1UPF4</accession>
<dbReference type="AlphaFoldDB" id="A0A4C1UPF4"/>
<dbReference type="EMBL" id="BGZK01000205">
    <property type="protein sequence ID" value="GBP28351.1"/>
    <property type="molecule type" value="Genomic_DNA"/>
</dbReference>